<dbReference type="PANTHER" id="PTHR45947:SF3">
    <property type="entry name" value="SULFOQUINOVOSYL TRANSFERASE SQD2"/>
    <property type="match status" value="1"/>
</dbReference>
<dbReference type="Gene3D" id="3.40.50.2000">
    <property type="entry name" value="Glycogen Phosphorylase B"/>
    <property type="match status" value="2"/>
</dbReference>
<feature type="transmembrane region" description="Helical" evidence="1">
    <location>
        <begin position="18"/>
        <end position="36"/>
    </location>
</feature>
<reference evidence="4 5" key="1">
    <citation type="submission" date="2019-03" db="EMBL/GenBank/DDBJ databases">
        <title>Complete genome sequence of Ferrigenium kumadai strain An22, a microaerophilic iron-oxidizing bacterium isolated from a paddy field soil.</title>
        <authorList>
            <person name="Watanabe T."/>
            <person name="Asakawa S."/>
        </authorList>
    </citation>
    <scope>NUCLEOTIDE SEQUENCE [LARGE SCALE GENOMIC DNA]</scope>
    <source>
        <strain evidence="4 5">An22</strain>
    </source>
</reference>
<dbReference type="GO" id="GO:0016757">
    <property type="term" value="F:glycosyltransferase activity"/>
    <property type="evidence" value="ECO:0007669"/>
    <property type="project" value="InterPro"/>
</dbReference>
<dbReference type="PANTHER" id="PTHR45947">
    <property type="entry name" value="SULFOQUINOVOSYL TRANSFERASE SQD2"/>
    <property type="match status" value="1"/>
</dbReference>
<dbReference type="AlphaFoldDB" id="A0AAN1SZM9"/>
<dbReference type="InterPro" id="IPR028098">
    <property type="entry name" value="Glyco_trans_4-like_N"/>
</dbReference>
<keyword evidence="1" id="KW-0472">Membrane</keyword>
<evidence type="ECO:0000313" key="5">
    <source>
        <dbReference type="Proteomes" id="UP001319121"/>
    </source>
</evidence>
<dbReference type="Proteomes" id="UP001319121">
    <property type="component" value="Chromosome"/>
</dbReference>
<name>A0AAN1SZM9_9PROT</name>
<keyword evidence="1" id="KW-0812">Transmembrane</keyword>
<gene>
    <name evidence="4" type="ORF">FGKAn22_17260</name>
</gene>
<dbReference type="EMBL" id="AP019536">
    <property type="protein sequence ID" value="BBJ00034.1"/>
    <property type="molecule type" value="Genomic_DNA"/>
</dbReference>
<dbReference type="InterPro" id="IPR001296">
    <property type="entry name" value="Glyco_trans_1"/>
</dbReference>
<accession>A0AAN1SZM9</accession>
<keyword evidence="5" id="KW-1185">Reference proteome</keyword>
<dbReference type="Pfam" id="PF13439">
    <property type="entry name" value="Glyco_transf_4"/>
    <property type="match status" value="1"/>
</dbReference>
<feature type="domain" description="Glycosyltransferase subfamily 4-like N-terminal" evidence="3">
    <location>
        <begin position="21"/>
        <end position="131"/>
    </location>
</feature>
<evidence type="ECO:0000256" key="1">
    <source>
        <dbReference type="SAM" id="Phobius"/>
    </source>
</evidence>
<evidence type="ECO:0000313" key="4">
    <source>
        <dbReference type="EMBL" id="BBJ00034.1"/>
    </source>
</evidence>
<feature type="domain" description="Glycosyl transferase family 1" evidence="2">
    <location>
        <begin position="139"/>
        <end position="304"/>
    </location>
</feature>
<evidence type="ECO:0000259" key="3">
    <source>
        <dbReference type="Pfam" id="PF13439"/>
    </source>
</evidence>
<organism evidence="4 5">
    <name type="scientific">Ferrigenium kumadai</name>
    <dbReference type="NCBI Taxonomy" id="1682490"/>
    <lineage>
        <taxon>Bacteria</taxon>
        <taxon>Pseudomonadati</taxon>
        <taxon>Pseudomonadota</taxon>
        <taxon>Betaproteobacteria</taxon>
        <taxon>Nitrosomonadales</taxon>
        <taxon>Gallionellaceae</taxon>
        <taxon>Ferrigenium</taxon>
    </lineage>
</organism>
<sequence>MAYQGGILANLKRSRWCYLLLPFFFIAQLIALLRILRHRRIDVIHAHWIIPQGLTVAISGLFTKNMPPWICTSHGGDLLGLNGWLLSPIKRWVIRCSSLLTVVSKAVADCALSQGVEPERLHTISMGVDTRKLFAPSPATRRTDNEILFVGRLVEKKGCAHLLDAMPIILERYPDMRLSIVGDGPVENALKQQAARLGIAHAVTFLGSLNNSEISELYRRATVFVAPSIVTAQGDQEGLGLVLVEALACECPVVASDLPAIRDVIVHGTSGWLVPQKNPRAIAGAVVELLAEPGLRRQLAAKGRDYVSRNFDWSIVAARYGALLEKLAGQ</sequence>
<dbReference type="InterPro" id="IPR050194">
    <property type="entry name" value="Glycosyltransferase_grp1"/>
</dbReference>
<dbReference type="SUPFAM" id="SSF53756">
    <property type="entry name" value="UDP-Glycosyltransferase/glycogen phosphorylase"/>
    <property type="match status" value="1"/>
</dbReference>
<proteinExistence type="predicted"/>
<protein>
    <recommendedName>
        <fullName evidence="6">Glycosyltransferase family 4 protein</fullName>
    </recommendedName>
</protein>
<evidence type="ECO:0000259" key="2">
    <source>
        <dbReference type="Pfam" id="PF00534"/>
    </source>
</evidence>
<keyword evidence="1" id="KW-1133">Transmembrane helix</keyword>
<evidence type="ECO:0008006" key="6">
    <source>
        <dbReference type="Google" id="ProtNLM"/>
    </source>
</evidence>
<dbReference type="Pfam" id="PF00534">
    <property type="entry name" value="Glycos_transf_1"/>
    <property type="match status" value="1"/>
</dbReference>
<dbReference type="KEGG" id="fku:FGKAn22_17260"/>